<dbReference type="OrthoDB" id="433869at2759"/>
<gene>
    <name evidence="2" type="ORF">TTHERM_00997710</name>
</gene>
<evidence type="ECO:0000256" key="1">
    <source>
        <dbReference type="SAM" id="MobiDB-lite"/>
    </source>
</evidence>
<dbReference type="Proteomes" id="UP000009168">
    <property type="component" value="Unassembled WGS sequence"/>
</dbReference>
<dbReference type="HOGENOM" id="CLU_1963827_0_0_1"/>
<protein>
    <recommendedName>
        <fullName evidence="4">Ubiquitin-like domain-containing protein</fullName>
    </recommendedName>
</protein>
<dbReference type="GeneID" id="7829827"/>
<accession>Q23QZ0</accession>
<dbReference type="AlphaFoldDB" id="Q23QZ0"/>
<dbReference type="EMBL" id="GG662646">
    <property type="protein sequence ID" value="EAR98966.1"/>
    <property type="molecule type" value="Genomic_DNA"/>
</dbReference>
<dbReference type="RefSeq" id="XP_001019211.1">
    <property type="nucleotide sequence ID" value="XM_001019211.3"/>
</dbReference>
<evidence type="ECO:0000313" key="2">
    <source>
        <dbReference type="EMBL" id="EAR98966.1"/>
    </source>
</evidence>
<keyword evidence="3" id="KW-1185">Reference proteome</keyword>
<evidence type="ECO:0000313" key="3">
    <source>
        <dbReference type="Proteomes" id="UP000009168"/>
    </source>
</evidence>
<evidence type="ECO:0008006" key="4">
    <source>
        <dbReference type="Google" id="ProtNLM"/>
    </source>
</evidence>
<dbReference type="OMA" id="LEFTMIG"/>
<name>Q23QZ0_TETTS</name>
<dbReference type="InParanoid" id="Q23QZ0"/>
<feature type="region of interest" description="Disordered" evidence="1">
    <location>
        <begin position="1"/>
        <end position="28"/>
    </location>
</feature>
<dbReference type="KEGG" id="tet:TTHERM_00997710"/>
<feature type="compositionally biased region" description="Basic residues" evidence="1">
    <location>
        <begin position="1"/>
        <end position="19"/>
    </location>
</feature>
<proteinExistence type="predicted"/>
<sequence length="133" mass="15247">MVKKKGKKGKKKGKKKQKKVKEYDPPKYELPEYEDPDIVTPKVELTIKLANPVNEVLTLKLSDIPITTRVEYIRQKIAAMHQGAVSEIMICRDRFNPEEAFDPTKTLEKCGIISEGEVKLFYDFKPVTNPLLV</sequence>
<dbReference type="eggNOG" id="ENOG502SDFR">
    <property type="taxonomic scope" value="Eukaryota"/>
</dbReference>
<organism evidence="2 3">
    <name type="scientific">Tetrahymena thermophila (strain SB210)</name>
    <dbReference type="NCBI Taxonomy" id="312017"/>
    <lineage>
        <taxon>Eukaryota</taxon>
        <taxon>Sar</taxon>
        <taxon>Alveolata</taxon>
        <taxon>Ciliophora</taxon>
        <taxon>Intramacronucleata</taxon>
        <taxon>Oligohymenophorea</taxon>
        <taxon>Hymenostomatida</taxon>
        <taxon>Tetrahymenina</taxon>
        <taxon>Tetrahymenidae</taxon>
        <taxon>Tetrahymena</taxon>
    </lineage>
</organism>
<reference evidence="3" key="1">
    <citation type="journal article" date="2006" name="PLoS Biol.">
        <title>Macronuclear genome sequence of the ciliate Tetrahymena thermophila, a model eukaryote.</title>
        <authorList>
            <person name="Eisen J.A."/>
            <person name="Coyne R.S."/>
            <person name="Wu M."/>
            <person name="Wu D."/>
            <person name="Thiagarajan M."/>
            <person name="Wortman J.R."/>
            <person name="Badger J.H."/>
            <person name="Ren Q."/>
            <person name="Amedeo P."/>
            <person name="Jones K.M."/>
            <person name="Tallon L.J."/>
            <person name="Delcher A.L."/>
            <person name="Salzberg S.L."/>
            <person name="Silva J.C."/>
            <person name="Haas B.J."/>
            <person name="Majoros W.H."/>
            <person name="Farzad M."/>
            <person name="Carlton J.M."/>
            <person name="Smith R.K. Jr."/>
            <person name="Garg J."/>
            <person name="Pearlman R.E."/>
            <person name="Karrer K.M."/>
            <person name="Sun L."/>
            <person name="Manning G."/>
            <person name="Elde N.C."/>
            <person name="Turkewitz A.P."/>
            <person name="Asai D.J."/>
            <person name="Wilkes D.E."/>
            <person name="Wang Y."/>
            <person name="Cai H."/>
            <person name="Collins K."/>
            <person name="Stewart B.A."/>
            <person name="Lee S.R."/>
            <person name="Wilamowska K."/>
            <person name="Weinberg Z."/>
            <person name="Ruzzo W.L."/>
            <person name="Wloga D."/>
            <person name="Gaertig J."/>
            <person name="Frankel J."/>
            <person name="Tsao C.-C."/>
            <person name="Gorovsky M.A."/>
            <person name="Keeling P.J."/>
            <person name="Waller R.F."/>
            <person name="Patron N.J."/>
            <person name="Cherry J.M."/>
            <person name="Stover N.A."/>
            <person name="Krieger C.J."/>
            <person name="del Toro C."/>
            <person name="Ryder H.F."/>
            <person name="Williamson S.C."/>
            <person name="Barbeau R.A."/>
            <person name="Hamilton E.P."/>
            <person name="Orias E."/>
        </authorList>
    </citation>
    <scope>NUCLEOTIDE SEQUENCE [LARGE SCALE GENOMIC DNA]</scope>
    <source>
        <strain evidence="3">SB210</strain>
    </source>
</reference>